<keyword evidence="3" id="KW-1185">Reference proteome</keyword>
<name>X6M9E4_RETFI</name>
<evidence type="ECO:0000313" key="2">
    <source>
        <dbReference type="EMBL" id="ETO10102.1"/>
    </source>
</evidence>
<evidence type="ECO:0000256" key="1">
    <source>
        <dbReference type="SAM" id="MobiDB-lite"/>
    </source>
</evidence>
<accession>X6M9E4</accession>
<protein>
    <submittedName>
        <fullName evidence="2">Uncharacterized protein</fullName>
    </submittedName>
</protein>
<dbReference type="EMBL" id="ASPP01023662">
    <property type="protein sequence ID" value="ETO10102.1"/>
    <property type="molecule type" value="Genomic_DNA"/>
</dbReference>
<feature type="region of interest" description="Disordered" evidence="1">
    <location>
        <begin position="166"/>
        <end position="189"/>
    </location>
</feature>
<feature type="non-terminal residue" evidence="2">
    <location>
        <position position="1"/>
    </location>
</feature>
<proteinExistence type="predicted"/>
<feature type="compositionally biased region" description="Acidic residues" evidence="1">
    <location>
        <begin position="180"/>
        <end position="189"/>
    </location>
</feature>
<dbReference type="AlphaFoldDB" id="X6M9E4"/>
<dbReference type="Proteomes" id="UP000023152">
    <property type="component" value="Unassembled WGS sequence"/>
</dbReference>
<sequence>QQQQQQQQEEQEQHNPLESVHFEALVPRNPSSCVLFYNAVLGNREPGKKITQWSLNGLWDEEDGSSFLSCPLFLQQDDCLHNRDASSELQSAVVKVTNIAFMFHYARFLRAKRQWKAARTQHHQAIQSAQEVAKFFDPLIRAWEPNIQRIQQGYPSLKQDIADLQLHPRVRRHRQKPNQGDDDEVKMET</sequence>
<reference evidence="2 3" key="1">
    <citation type="journal article" date="2013" name="Curr. Biol.">
        <title>The Genome of the Foraminiferan Reticulomyxa filosa.</title>
        <authorList>
            <person name="Glockner G."/>
            <person name="Hulsmann N."/>
            <person name="Schleicher M."/>
            <person name="Noegel A.A."/>
            <person name="Eichinger L."/>
            <person name="Gallinger C."/>
            <person name="Pawlowski J."/>
            <person name="Sierra R."/>
            <person name="Euteneuer U."/>
            <person name="Pillet L."/>
            <person name="Moustafa A."/>
            <person name="Platzer M."/>
            <person name="Groth M."/>
            <person name="Szafranski K."/>
            <person name="Schliwa M."/>
        </authorList>
    </citation>
    <scope>NUCLEOTIDE SEQUENCE [LARGE SCALE GENOMIC DNA]</scope>
</reference>
<comment type="caution">
    <text evidence="2">The sequence shown here is derived from an EMBL/GenBank/DDBJ whole genome shotgun (WGS) entry which is preliminary data.</text>
</comment>
<evidence type="ECO:0000313" key="3">
    <source>
        <dbReference type="Proteomes" id="UP000023152"/>
    </source>
</evidence>
<gene>
    <name evidence="2" type="ORF">RFI_27275</name>
</gene>
<organism evidence="2 3">
    <name type="scientific">Reticulomyxa filosa</name>
    <dbReference type="NCBI Taxonomy" id="46433"/>
    <lineage>
        <taxon>Eukaryota</taxon>
        <taxon>Sar</taxon>
        <taxon>Rhizaria</taxon>
        <taxon>Retaria</taxon>
        <taxon>Foraminifera</taxon>
        <taxon>Monothalamids</taxon>
        <taxon>Reticulomyxidae</taxon>
        <taxon>Reticulomyxa</taxon>
    </lineage>
</organism>